<evidence type="ECO:0000313" key="5">
    <source>
        <dbReference type="RefSeq" id="XP_065648186.1"/>
    </source>
</evidence>
<name>A0ABM4BGP5_HYDVU</name>
<dbReference type="InterPro" id="IPR008996">
    <property type="entry name" value="IL1/FGF"/>
</dbReference>
<evidence type="ECO:0000256" key="2">
    <source>
        <dbReference type="SAM" id="SignalP"/>
    </source>
</evidence>
<dbReference type="GeneID" id="136077887"/>
<dbReference type="Gene3D" id="2.80.10.50">
    <property type="match status" value="1"/>
</dbReference>
<dbReference type="InterPro" id="IPR056378">
    <property type="entry name" value="Let-756-like_FGF"/>
</dbReference>
<organism evidence="3 4">
    <name type="scientific">Hydra vulgaris</name>
    <name type="common">Hydra</name>
    <name type="synonym">Hydra attenuata</name>
    <dbReference type="NCBI Taxonomy" id="6087"/>
    <lineage>
        <taxon>Eukaryota</taxon>
        <taxon>Metazoa</taxon>
        <taxon>Cnidaria</taxon>
        <taxon>Hydrozoa</taxon>
        <taxon>Hydroidolina</taxon>
        <taxon>Anthoathecata</taxon>
        <taxon>Aplanulata</taxon>
        <taxon>Hydridae</taxon>
        <taxon>Hydra</taxon>
    </lineage>
</organism>
<accession>A0ABM4BGP5</accession>
<proteinExistence type="inferred from homology"/>
<gene>
    <name evidence="4 5" type="primary">LOC136077887</name>
</gene>
<dbReference type="RefSeq" id="XP_065648186.1">
    <property type="nucleotide sequence ID" value="XM_065792114.1"/>
</dbReference>
<sequence>MLMNLFFLSAIMCLMKTSFQNDETTIQRNKPEVLLDPSLQDRTKSKLKISIKNDLLYKNITTPSYTTTVFLYSKLGYYLTINESGNIMGTLDTKSRDIFFEVESYGVYFKRFRKPNSWYIAIDKLGIIKTRKYGRKDTLFRVMYNDAGWAYFQNDATGFVLGLQQNGKPKNKIANVTLRNRKKTYFLILTRPVLQPLSTIR</sequence>
<comment type="similarity">
    <text evidence="1">Belongs to the heparin-binding growth factors family.</text>
</comment>
<dbReference type="CDD" id="cd00058">
    <property type="entry name" value="beta-trefoil_FGF"/>
    <property type="match status" value="1"/>
</dbReference>
<protein>
    <submittedName>
        <fullName evidence="4 5">Uncharacterized protein LOC136077887</fullName>
    </submittedName>
</protein>
<keyword evidence="3" id="KW-1185">Reference proteome</keyword>
<feature type="signal peptide" evidence="2">
    <location>
        <begin position="1"/>
        <end position="20"/>
    </location>
</feature>
<dbReference type="SUPFAM" id="SSF50353">
    <property type="entry name" value="Cytokine"/>
    <property type="match status" value="1"/>
</dbReference>
<evidence type="ECO:0000313" key="3">
    <source>
        <dbReference type="Proteomes" id="UP001652625"/>
    </source>
</evidence>
<evidence type="ECO:0000313" key="4">
    <source>
        <dbReference type="RefSeq" id="XP_065648185.1"/>
    </source>
</evidence>
<dbReference type="RefSeq" id="XP_065648185.1">
    <property type="nucleotide sequence ID" value="XM_065792113.1"/>
</dbReference>
<evidence type="ECO:0000256" key="1">
    <source>
        <dbReference type="ARBA" id="ARBA00007936"/>
    </source>
</evidence>
<dbReference type="Proteomes" id="UP001652625">
    <property type="component" value="Chromosome 03"/>
</dbReference>
<feature type="chain" id="PRO_5045025833" evidence="2">
    <location>
        <begin position="21"/>
        <end position="201"/>
    </location>
</feature>
<keyword evidence="2" id="KW-0732">Signal</keyword>
<dbReference type="InterPro" id="IPR002209">
    <property type="entry name" value="Fibroblast_GF_fam"/>
</dbReference>
<reference evidence="4 5" key="1">
    <citation type="submission" date="2025-05" db="UniProtKB">
        <authorList>
            <consortium name="RefSeq"/>
        </authorList>
    </citation>
    <scope>IDENTIFICATION</scope>
</reference>
<dbReference type="Pfam" id="PF00167">
    <property type="entry name" value="FGF"/>
    <property type="match status" value="1"/>
</dbReference>